<feature type="domain" description="Tag1-like fourth Ig-like" evidence="4">
    <location>
        <begin position="591"/>
        <end position="703"/>
    </location>
</feature>
<dbReference type="PANTHER" id="PTHR35895">
    <property type="entry name" value="CHROMOSOME 16, WHOLE GENOME SHOTGUN SEQUENCE"/>
    <property type="match status" value="1"/>
</dbReference>
<dbReference type="Pfam" id="PF26174">
    <property type="entry name" value="LEA-2_1"/>
    <property type="match status" value="1"/>
</dbReference>
<proteinExistence type="predicted"/>
<feature type="domain" description="Tag1-like fifth Ig-like" evidence="5">
    <location>
        <begin position="728"/>
        <end position="840"/>
    </location>
</feature>
<dbReference type="GO" id="GO:0000329">
    <property type="term" value="C:fungal-type vacuole membrane"/>
    <property type="evidence" value="ECO:0007669"/>
    <property type="project" value="InterPro"/>
</dbReference>
<protein>
    <submittedName>
        <fullName evidence="6">Uu.00g067460.m01.CDS01</fullName>
    </submittedName>
</protein>
<evidence type="ECO:0000313" key="6">
    <source>
        <dbReference type="EMBL" id="CAJ2511121.1"/>
    </source>
</evidence>
<evidence type="ECO:0000259" key="5">
    <source>
        <dbReference type="Pfam" id="PF26153"/>
    </source>
</evidence>
<dbReference type="InterPro" id="IPR059065">
    <property type="entry name" value="Ig_Tag1-like_4th"/>
</dbReference>
<gene>
    <name evidence="6" type="ORF">KHLLAP_LOCUS11589</name>
</gene>
<feature type="domain" description="Tag1 C-terminal" evidence="3">
    <location>
        <begin position="465"/>
        <end position="579"/>
    </location>
</feature>
<dbReference type="Pfam" id="PF26153">
    <property type="entry name" value="LEA-2L_5"/>
    <property type="match status" value="1"/>
</dbReference>
<sequence>MSENETSPLLSAPAQDHVNAQDRDESAESAPLLSSSSYTPRYDGEHDEPEPERDDAASTRSRRCQSSSIRSSKKKSRRWPSFIAMGILAVMTVIIIVLAFIVPETVQEYAQQAAVIEPTNLSLDSITTDGVRARIQANFRLDGSKVENDHVRRVGKAATWVAYKLGTDQTKVDVYLPDYENILLGSAVVPPLVIKLREGDTTHFDFVTEIQPGNVEGIRMIANEWLEGRLDELRLDGTADLSLKSGIIPLGKHTVSESLVFEANKIPAIPKYNITRFNVKDGPFDGSMLADVSLSAFNEYPVELDIPELAFDILVPGCDITDPYILVAEASTGEIHVEPHSDVAADVYGVIRGLPDSLTRACPHSSSSPLDMLLKQYMHGDPATLFVRGSSHPDGETPKWIADILSSITLPVPFPGRTLDGLIRNFSLTDVHFTLPDPFADPDDPDSNPKVSGNILVTAGLPSEMNFGINVTNVRATANVLYHNRKMGELDLRKWQQANSTRVEGEKDEEPTLRIESRIIEAPLNVTDSDVFSELVQALLFGGKPIRLDVEALVDVKVVTSLGKLIVKELPAEGKIPVKPLAKGAIGSLNPKVGSLRILDTTPDSITLQALVNVTNPTPYTAHVPFANIHILKNGSLLGDATVENLDIVKGPNSHVLVTAKWKPSMGGTLGPQIGKDLISQYLSGWNTTITVKAHRDSIPGQPLICEALSRFNMTVAAPKMDLPGDTSDEKTHFIRDATFHFLSSTASFTLASPMHYNTLYVDFVNATALYNHTEPMGKIIYDLPFSAPPGVSQTPRLPVEWSLDSVGYDAVRKAIGGRLKLDAYADVDVRLGNWKESLWYQGKGIGAKVQL</sequence>
<accession>A0AAI8YNH7</accession>
<feature type="region of interest" description="Disordered" evidence="1">
    <location>
        <begin position="1"/>
        <end position="73"/>
    </location>
</feature>
<dbReference type="InterPro" id="IPR046368">
    <property type="entry name" value="Tag1"/>
</dbReference>
<dbReference type="Pfam" id="PF22786">
    <property type="entry name" value="Tag1_C"/>
    <property type="match status" value="1"/>
</dbReference>
<dbReference type="AlphaFoldDB" id="A0AAI8YNH7"/>
<evidence type="ECO:0000313" key="7">
    <source>
        <dbReference type="Proteomes" id="UP001295740"/>
    </source>
</evidence>
<dbReference type="Pfam" id="PF26150">
    <property type="entry name" value="LEA-2_4"/>
    <property type="match status" value="1"/>
</dbReference>
<keyword evidence="2" id="KW-0812">Transmembrane</keyword>
<evidence type="ECO:0000259" key="3">
    <source>
        <dbReference type="Pfam" id="PF22786"/>
    </source>
</evidence>
<feature type="transmembrane region" description="Helical" evidence="2">
    <location>
        <begin position="79"/>
        <end position="102"/>
    </location>
</feature>
<name>A0AAI8YNH7_9PEZI</name>
<feature type="compositionally biased region" description="Low complexity" evidence="1">
    <location>
        <begin position="28"/>
        <end position="37"/>
    </location>
</feature>
<keyword evidence="2" id="KW-1133">Transmembrane helix</keyword>
<dbReference type="InterPro" id="IPR055011">
    <property type="entry name" value="Tag1_C"/>
</dbReference>
<keyword evidence="7" id="KW-1185">Reference proteome</keyword>
<dbReference type="InterPro" id="IPR059066">
    <property type="entry name" value="Ig_Tag1-like_5th"/>
</dbReference>
<keyword evidence="2" id="KW-0472">Membrane</keyword>
<evidence type="ECO:0000256" key="1">
    <source>
        <dbReference type="SAM" id="MobiDB-lite"/>
    </source>
</evidence>
<dbReference type="EMBL" id="CAUWAG010000018">
    <property type="protein sequence ID" value="CAJ2511121.1"/>
    <property type="molecule type" value="Genomic_DNA"/>
</dbReference>
<reference evidence="6" key="1">
    <citation type="submission" date="2023-10" db="EMBL/GenBank/DDBJ databases">
        <authorList>
            <person name="Hackl T."/>
        </authorList>
    </citation>
    <scope>NUCLEOTIDE SEQUENCE</scope>
</reference>
<comment type="caution">
    <text evidence="6">The sequence shown here is derived from an EMBL/GenBank/DDBJ whole genome shotgun (WGS) entry which is preliminary data.</text>
</comment>
<evidence type="ECO:0000256" key="2">
    <source>
        <dbReference type="SAM" id="Phobius"/>
    </source>
</evidence>
<dbReference type="Proteomes" id="UP001295740">
    <property type="component" value="Unassembled WGS sequence"/>
</dbReference>
<organism evidence="6 7">
    <name type="scientific">Anthostomella pinea</name>
    <dbReference type="NCBI Taxonomy" id="933095"/>
    <lineage>
        <taxon>Eukaryota</taxon>
        <taxon>Fungi</taxon>
        <taxon>Dikarya</taxon>
        <taxon>Ascomycota</taxon>
        <taxon>Pezizomycotina</taxon>
        <taxon>Sordariomycetes</taxon>
        <taxon>Xylariomycetidae</taxon>
        <taxon>Xylariales</taxon>
        <taxon>Xylariaceae</taxon>
        <taxon>Anthostomella</taxon>
    </lineage>
</organism>
<evidence type="ECO:0000259" key="4">
    <source>
        <dbReference type="Pfam" id="PF26150"/>
    </source>
</evidence>
<dbReference type="PANTHER" id="PTHR35895:SF3">
    <property type="entry name" value="PRE-RRNA PROCESSING PROTEIN"/>
    <property type="match status" value="1"/>
</dbReference>